<evidence type="ECO:0000313" key="2">
    <source>
        <dbReference type="EMBL" id="VDK29237.1"/>
    </source>
</evidence>
<dbReference type="Proteomes" id="UP000271098">
    <property type="component" value="Unassembled WGS sequence"/>
</dbReference>
<evidence type="ECO:0000313" key="3">
    <source>
        <dbReference type="Proteomes" id="UP000271098"/>
    </source>
</evidence>
<feature type="compositionally biased region" description="Basic and acidic residues" evidence="1">
    <location>
        <begin position="1"/>
        <end position="12"/>
    </location>
</feature>
<dbReference type="AlphaFoldDB" id="A0A183CX36"/>
<feature type="region of interest" description="Disordered" evidence="1">
    <location>
        <begin position="1"/>
        <end position="22"/>
    </location>
</feature>
<feature type="compositionally biased region" description="Polar residues" evidence="1">
    <location>
        <begin position="13"/>
        <end position="22"/>
    </location>
</feature>
<reference evidence="4" key="1">
    <citation type="submission" date="2016-06" db="UniProtKB">
        <authorList>
            <consortium name="WormBaseParasite"/>
        </authorList>
    </citation>
    <scope>IDENTIFICATION</scope>
</reference>
<reference evidence="2 3" key="2">
    <citation type="submission" date="2018-11" db="EMBL/GenBank/DDBJ databases">
        <authorList>
            <consortium name="Pathogen Informatics"/>
        </authorList>
    </citation>
    <scope>NUCLEOTIDE SEQUENCE [LARGE SCALE GENOMIC DNA]</scope>
</reference>
<evidence type="ECO:0000313" key="4">
    <source>
        <dbReference type="WBParaSite" id="GPUH_0000102701-mRNA-1"/>
    </source>
</evidence>
<evidence type="ECO:0000256" key="1">
    <source>
        <dbReference type="SAM" id="MobiDB-lite"/>
    </source>
</evidence>
<name>A0A183CX36_9BILA</name>
<dbReference type="WBParaSite" id="GPUH_0000102701-mRNA-1">
    <property type="protein sequence ID" value="GPUH_0000102701-mRNA-1"/>
    <property type="gene ID" value="GPUH_0000102701"/>
</dbReference>
<keyword evidence="3" id="KW-1185">Reference proteome</keyword>
<gene>
    <name evidence="2" type="ORF">GPUH_LOCUS1027</name>
</gene>
<protein>
    <submittedName>
        <fullName evidence="4">HMG box domain-containing protein</fullName>
    </submittedName>
</protein>
<organism evidence="4">
    <name type="scientific">Gongylonema pulchrum</name>
    <dbReference type="NCBI Taxonomy" id="637853"/>
    <lineage>
        <taxon>Eukaryota</taxon>
        <taxon>Metazoa</taxon>
        <taxon>Ecdysozoa</taxon>
        <taxon>Nematoda</taxon>
        <taxon>Chromadorea</taxon>
        <taxon>Rhabditida</taxon>
        <taxon>Spirurina</taxon>
        <taxon>Spiruromorpha</taxon>
        <taxon>Spiruroidea</taxon>
        <taxon>Gongylonematidae</taxon>
        <taxon>Gongylonema</taxon>
    </lineage>
</organism>
<proteinExistence type="predicted"/>
<accession>A0A183CX36</accession>
<sequence length="86" mass="10428">MYISFERKERQRAQQGSPSYRVPTQRTLAAQSFTLTEFREKSERLSYTGQQDWSAPALWQYVKEDRYGNTWKRAREQKSQYRPTQK</sequence>
<dbReference type="EMBL" id="UYRT01001121">
    <property type="protein sequence ID" value="VDK29237.1"/>
    <property type="molecule type" value="Genomic_DNA"/>
</dbReference>